<evidence type="ECO:0000256" key="1">
    <source>
        <dbReference type="ARBA" id="ARBA00004651"/>
    </source>
</evidence>
<keyword evidence="8" id="KW-1185">Reference proteome</keyword>
<organism evidence="7 8">
    <name type="scientific">Pararobbsia alpina</name>
    <dbReference type="NCBI Taxonomy" id="621374"/>
    <lineage>
        <taxon>Bacteria</taxon>
        <taxon>Pseudomonadati</taxon>
        <taxon>Pseudomonadota</taxon>
        <taxon>Betaproteobacteria</taxon>
        <taxon>Burkholderiales</taxon>
        <taxon>Burkholderiaceae</taxon>
        <taxon>Pararobbsia</taxon>
    </lineage>
</organism>
<sequence length="306" mass="31791">MTGTFLVTWLNATVLLAAPILLAATGELYAERSGVLNLGIQGCLLLGALASFGVAHGTGEIWLGVLAGAATGALCSVPLSLMYVTIGASQVVVGIIFNILAFGLGSYVYRLMNIQDSSSSPMFKALHIPVLSDLPVLGPILFRHSLLLYLVIAVVAVAHWALYRTHFGLNMRAVGENPKAAEAAGIDVNKMRHIGVALSGLAAGAAGAFIVLAQIGLFRDNIVDGKGFIALAIVIFGRWDPLKCLLAALAFAAADALQLSLQLTSVSVPAEVLLALPYVVTILAISGVAGRARQPAALMVPYHKSA</sequence>
<accession>A0A6S7BNU3</accession>
<evidence type="ECO:0000256" key="5">
    <source>
        <dbReference type="ARBA" id="ARBA00023136"/>
    </source>
</evidence>
<feature type="transmembrane region" description="Helical" evidence="6">
    <location>
        <begin position="61"/>
        <end position="84"/>
    </location>
</feature>
<feature type="transmembrane region" description="Helical" evidence="6">
    <location>
        <begin position="194"/>
        <end position="216"/>
    </location>
</feature>
<keyword evidence="3 6" id="KW-0812">Transmembrane</keyword>
<dbReference type="CDD" id="cd06580">
    <property type="entry name" value="TM_PBP1_transp_TpRbsC_like"/>
    <property type="match status" value="1"/>
</dbReference>
<feature type="transmembrane region" description="Helical" evidence="6">
    <location>
        <begin position="272"/>
        <end position="290"/>
    </location>
</feature>
<dbReference type="InterPro" id="IPR001851">
    <property type="entry name" value="ABC_transp_permease"/>
</dbReference>
<keyword evidence="2" id="KW-1003">Cell membrane</keyword>
<evidence type="ECO:0000256" key="6">
    <source>
        <dbReference type="SAM" id="Phobius"/>
    </source>
</evidence>
<evidence type="ECO:0000313" key="7">
    <source>
        <dbReference type="EMBL" id="CAB3791168.1"/>
    </source>
</evidence>
<evidence type="ECO:0000313" key="8">
    <source>
        <dbReference type="Proteomes" id="UP000494115"/>
    </source>
</evidence>
<dbReference type="GO" id="GO:0022857">
    <property type="term" value="F:transmembrane transporter activity"/>
    <property type="evidence" value="ECO:0007669"/>
    <property type="project" value="InterPro"/>
</dbReference>
<dbReference type="EMBL" id="CADIKM010000013">
    <property type="protein sequence ID" value="CAB3791168.1"/>
    <property type="molecule type" value="Genomic_DNA"/>
</dbReference>
<keyword evidence="5 6" id="KW-0472">Membrane</keyword>
<dbReference type="PANTHER" id="PTHR43370:SF2">
    <property type="entry name" value="ABC TRANSPORTER PERMEASE PROTEIN"/>
    <property type="match status" value="1"/>
</dbReference>
<evidence type="ECO:0000256" key="2">
    <source>
        <dbReference type="ARBA" id="ARBA00022475"/>
    </source>
</evidence>
<proteinExistence type="predicted"/>
<gene>
    <name evidence="7" type="primary">rfuD</name>
    <name evidence="7" type="ORF">LMG28138_03130</name>
</gene>
<feature type="transmembrane region" description="Helical" evidence="6">
    <location>
        <begin position="35"/>
        <end position="55"/>
    </location>
</feature>
<dbReference type="PANTHER" id="PTHR43370">
    <property type="entry name" value="SUGAR ABC TRANSPORTER INTEGRAL MEMBRANE PROTEIN-RELATED"/>
    <property type="match status" value="1"/>
</dbReference>
<feature type="transmembrane region" description="Helical" evidence="6">
    <location>
        <begin position="91"/>
        <end position="109"/>
    </location>
</feature>
<comment type="subcellular location">
    <subcellularLocation>
        <location evidence="1">Cell membrane</location>
        <topology evidence="1">Multi-pass membrane protein</topology>
    </subcellularLocation>
</comment>
<name>A0A6S7BNU3_9BURK</name>
<dbReference type="RefSeq" id="WP_175105653.1">
    <property type="nucleotide sequence ID" value="NZ_CADIKM010000013.1"/>
</dbReference>
<protein>
    <submittedName>
        <fullName evidence="7">Putative riboflavin import permease protein RfuD</fullName>
    </submittedName>
</protein>
<reference evidence="7 8" key="1">
    <citation type="submission" date="2020-04" db="EMBL/GenBank/DDBJ databases">
        <authorList>
            <person name="De Canck E."/>
        </authorList>
    </citation>
    <scope>NUCLEOTIDE SEQUENCE [LARGE SCALE GENOMIC DNA]</scope>
    <source>
        <strain evidence="7 8">LMG 28138</strain>
    </source>
</reference>
<dbReference type="AlphaFoldDB" id="A0A6S7BNU3"/>
<keyword evidence="4 6" id="KW-1133">Transmembrane helix</keyword>
<feature type="transmembrane region" description="Helical" evidence="6">
    <location>
        <begin position="140"/>
        <end position="162"/>
    </location>
</feature>
<dbReference type="Proteomes" id="UP000494115">
    <property type="component" value="Unassembled WGS sequence"/>
</dbReference>
<feature type="transmembrane region" description="Helical" evidence="6">
    <location>
        <begin position="6"/>
        <end position="23"/>
    </location>
</feature>
<evidence type="ECO:0000256" key="3">
    <source>
        <dbReference type="ARBA" id="ARBA00022692"/>
    </source>
</evidence>
<evidence type="ECO:0000256" key="4">
    <source>
        <dbReference type="ARBA" id="ARBA00022989"/>
    </source>
</evidence>
<dbReference type="Pfam" id="PF02653">
    <property type="entry name" value="BPD_transp_2"/>
    <property type="match status" value="1"/>
</dbReference>
<dbReference type="GO" id="GO:0005886">
    <property type="term" value="C:plasma membrane"/>
    <property type="evidence" value="ECO:0007669"/>
    <property type="project" value="UniProtKB-SubCell"/>
</dbReference>